<dbReference type="AlphaFoldDB" id="A0A8J2P9W5"/>
<dbReference type="EMBL" id="CAJVCH010215251">
    <property type="protein sequence ID" value="CAG7731567.1"/>
    <property type="molecule type" value="Genomic_DNA"/>
</dbReference>
<dbReference type="InterPro" id="IPR002213">
    <property type="entry name" value="UDP_glucos_trans"/>
</dbReference>
<evidence type="ECO:0000256" key="2">
    <source>
        <dbReference type="ARBA" id="ARBA00022676"/>
    </source>
</evidence>
<feature type="non-terminal residue" evidence="5">
    <location>
        <position position="1"/>
    </location>
</feature>
<feature type="non-terminal residue" evidence="5">
    <location>
        <position position="356"/>
    </location>
</feature>
<feature type="signal peptide" evidence="4">
    <location>
        <begin position="1"/>
        <end position="24"/>
    </location>
</feature>
<evidence type="ECO:0000256" key="3">
    <source>
        <dbReference type="ARBA" id="ARBA00022679"/>
    </source>
</evidence>
<organism evidence="5 6">
    <name type="scientific">Allacma fusca</name>
    <dbReference type="NCBI Taxonomy" id="39272"/>
    <lineage>
        <taxon>Eukaryota</taxon>
        <taxon>Metazoa</taxon>
        <taxon>Ecdysozoa</taxon>
        <taxon>Arthropoda</taxon>
        <taxon>Hexapoda</taxon>
        <taxon>Collembola</taxon>
        <taxon>Symphypleona</taxon>
        <taxon>Sminthuridae</taxon>
        <taxon>Allacma</taxon>
    </lineage>
</organism>
<dbReference type="InterPro" id="IPR050271">
    <property type="entry name" value="UDP-glycosyltransferase"/>
</dbReference>
<dbReference type="PANTHER" id="PTHR48043:SF145">
    <property type="entry name" value="FI06409P-RELATED"/>
    <property type="match status" value="1"/>
</dbReference>
<evidence type="ECO:0000256" key="1">
    <source>
        <dbReference type="ARBA" id="ARBA00009995"/>
    </source>
</evidence>
<evidence type="ECO:0000256" key="4">
    <source>
        <dbReference type="SAM" id="SignalP"/>
    </source>
</evidence>
<proteinExistence type="inferred from homology"/>
<keyword evidence="3" id="KW-0808">Transferase</keyword>
<dbReference type="OrthoDB" id="5835829at2759"/>
<accession>A0A8J2P9W5</accession>
<dbReference type="GO" id="GO:0008194">
    <property type="term" value="F:UDP-glycosyltransferase activity"/>
    <property type="evidence" value="ECO:0007669"/>
    <property type="project" value="InterPro"/>
</dbReference>
<dbReference type="Pfam" id="PF00201">
    <property type="entry name" value="UDPGT"/>
    <property type="match status" value="2"/>
</dbReference>
<keyword evidence="4" id="KW-0732">Signal</keyword>
<dbReference type="PANTHER" id="PTHR48043">
    <property type="entry name" value="EG:EG0003.4 PROTEIN-RELATED"/>
    <property type="match status" value="1"/>
</dbReference>
<gene>
    <name evidence="5" type="ORF">AFUS01_LOCUS20148</name>
</gene>
<comment type="similarity">
    <text evidence="1">Belongs to the UDP-glycosyltransferase family.</text>
</comment>
<feature type="chain" id="PRO_5035250567" evidence="4">
    <location>
        <begin position="25"/>
        <end position="356"/>
    </location>
</feature>
<name>A0A8J2P9W5_9HEXA</name>
<keyword evidence="2" id="KW-0328">Glycosyltransferase</keyword>
<keyword evidence="6" id="KW-1185">Reference proteome</keyword>
<evidence type="ECO:0000313" key="5">
    <source>
        <dbReference type="EMBL" id="CAG7731567.1"/>
    </source>
</evidence>
<reference evidence="5" key="1">
    <citation type="submission" date="2021-06" db="EMBL/GenBank/DDBJ databases">
        <authorList>
            <person name="Hodson N. C."/>
            <person name="Mongue J. A."/>
            <person name="Jaron S. K."/>
        </authorList>
    </citation>
    <scope>NUCLEOTIDE SEQUENCE</scope>
</reference>
<evidence type="ECO:0000313" key="6">
    <source>
        <dbReference type="Proteomes" id="UP000708208"/>
    </source>
</evidence>
<comment type="caution">
    <text evidence="5">The sequence shown here is derived from an EMBL/GenBank/DDBJ whole genome shotgun (WGS) entry which is preliminary data.</text>
</comment>
<protein>
    <submittedName>
        <fullName evidence="5">Uncharacterized protein</fullName>
    </submittedName>
</protein>
<sequence length="356" mass="40751">MGTYKNLIVILILTLTFFSQETSSAKILAISFISTKSHFITYEPLLQALADRGHEITIANSVQTTKPAKNIRRIFTYDNEKRSGNMTNYIFLAKANEPNTSKFWEYLRNPYLDYVDYFVTACTESYKIPEVQALKNETFDLIIFPAMGNECLYGLIHHLKAPTILFSQMTIAPFNVASFGNPMLPAVVPMVYYGFGERMNFWERTGNLFGVLYYEVTRMFYYLPKMEEIYGKYVRPGLPGVSETERNFSMALVNSHFNFVPPRPLTPDVVEVGGMHLRGAKTLPQDFKDFCDGAKDGAVAKGFALQLKFSDISEETLLATIQKLVNDKTYFEKAKFLSKLYHDHMEGPLERAIYWV</sequence>
<dbReference type="Proteomes" id="UP000708208">
    <property type="component" value="Unassembled WGS sequence"/>
</dbReference>